<dbReference type="OrthoDB" id="9801978at2"/>
<comment type="similarity">
    <text evidence="10">Belongs to the MurCDEF family. MurF subfamily.</text>
</comment>
<dbReference type="Gene3D" id="3.40.1190.10">
    <property type="entry name" value="Mur-like, catalytic domain"/>
    <property type="match status" value="1"/>
</dbReference>
<keyword evidence="6 10" id="KW-0133">Cell shape</keyword>
<dbReference type="InterPro" id="IPR036615">
    <property type="entry name" value="Mur_ligase_C_dom_sf"/>
</dbReference>
<feature type="domain" description="Mur ligase central" evidence="14">
    <location>
        <begin position="112"/>
        <end position="289"/>
    </location>
</feature>
<keyword evidence="17" id="KW-1185">Reference proteome</keyword>
<evidence type="ECO:0000256" key="4">
    <source>
        <dbReference type="ARBA" id="ARBA00022741"/>
    </source>
</evidence>
<feature type="domain" description="Mur ligase C-terminal" evidence="13">
    <location>
        <begin position="323"/>
        <end position="442"/>
    </location>
</feature>
<dbReference type="Proteomes" id="UP000255124">
    <property type="component" value="Unassembled WGS sequence"/>
</dbReference>
<dbReference type="InterPro" id="IPR051046">
    <property type="entry name" value="MurCDEF_CellWall_CoF430Synth"/>
</dbReference>
<dbReference type="GO" id="GO:0051301">
    <property type="term" value="P:cell division"/>
    <property type="evidence" value="ECO:0007669"/>
    <property type="project" value="UniProtKB-KW"/>
</dbReference>
<organism evidence="15 17">
    <name type="scientific">Anaerococcus octavius</name>
    <dbReference type="NCBI Taxonomy" id="54007"/>
    <lineage>
        <taxon>Bacteria</taxon>
        <taxon>Bacillati</taxon>
        <taxon>Bacillota</taxon>
        <taxon>Tissierellia</taxon>
        <taxon>Tissierellales</taxon>
        <taxon>Peptoniphilaceae</taxon>
        <taxon>Anaerococcus</taxon>
    </lineage>
</organism>
<comment type="pathway">
    <text evidence="10 11">Cell wall biogenesis; peptidoglycan biosynthesis.</text>
</comment>
<keyword evidence="4 10" id="KW-0547">Nucleotide-binding</keyword>
<dbReference type="InterPro" id="IPR013221">
    <property type="entry name" value="Mur_ligase_cen"/>
</dbReference>
<evidence type="ECO:0000313" key="16">
    <source>
        <dbReference type="EMBL" id="SUU91910.1"/>
    </source>
</evidence>
<dbReference type="SUPFAM" id="SSF53244">
    <property type="entry name" value="MurD-like peptide ligases, peptide-binding domain"/>
    <property type="match status" value="1"/>
</dbReference>
<dbReference type="SUPFAM" id="SSF63418">
    <property type="entry name" value="MurE/MurF N-terminal domain"/>
    <property type="match status" value="1"/>
</dbReference>
<comment type="subcellular location">
    <subcellularLocation>
        <location evidence="10 11">Cytoplasm</location>
    </subcellularLocation>
</comment>
<evidence type="ECO:0000256" key="8">
    <source>
        <dbReference type="ARBA" id="ARBA00023306"/>
    </source>
</evidence>
<keyword evidence="8 10" id="KW-0131">Cell cycle</keyword>
<dbReference type="InterPro" id="IPR036565">
    <property type="entry name" value="Mur-like_cat_sf"/>
</dbReference>
<sequence length="459" mass="51024">MIKRTLGQIANMLGGEISDPSKENIFIEGISTDSRTISPANLYIPLIGEVFDGRIFIKECENKGAAAFLINKDYEINKNINIPYIIVDDTSKALRNLATAYRNELDIKIIGITGSNGKTTTKDLLESTLKEKYKVQKTMGNLNNEIGVPKTILSLDEDTEIGIIELGTDNFGDIALTTRIAQPDIAAILNIGDSHLHNLKTREGIAKAKMEITEGLSEDGIFIYNLDDPVLKKIVPNYDLKQKVLTFASSEDADFVITPVKNDSSGVKFKHGDTTFSVPLLGDHQIYNGGITAMIAQILDLSDDQIKDGLQKVKGSHNRSALLELNGFDILDDSYKSNPQALLTGLNTTYTLKGYKNKIVVLGDMLELGENEKNLHYEVGKKIDPNEIHFALFYGPLSYEMYKGAMEIFPKNRVFYFENKADVCDKLKQLVTKSSLIFVKGSHGMHMEEIIECVRTLKI</sequence>
<evidence type="ECO:0000256" key="6">
    <source>
        <dbReference type="ARBA" id="ARBA00022960"/>
    </source>
</evidence>
<proteinExistence type="inferred from homology"/>
<dbReference type="Pfam" id="PF01225">
    <property type="entry name" value="Mur_ligase"/>
    <property type="match status" value="1"/>
</dbReference>
<dbReference type="InterPro" id="IPR000713">
    <property type="entry name" value="Mur_ligase_N"/>
</dbReference>
<dbReference type="PANTHER" id="PTHR43024">
    <property type="entry name" value="UDP-N-ACETYLMURAMOYL-TRIPEPTIDE--D-ALANYL-D-ALANINE LIGASE"/>
    <property type="match status" value="1"/>
</dbReference>
<evidence type="ECO:0000259" key="14">
    <source>
        <dbReference type="Pfam" id="PF08245"/>
    </source>
</evidence>
<keyword evidence="2 10" id="KW-0436">Ligase</keyword>
<dbReference type="GO" id="GO:0071555">
    <property type="term" value="P:cell wall organization"/>
    <property type="evidence" value="ECO:0007669"/>
    <property type="project" value="UniProtKB-KW"/>
</dbReference>
<dbReference type="GO" id="GO:0005737">
    <property type="term" value="C:cytoplasm"/>
    <property type="evidence" value="ECO:0007669"/>
    <property type="project" value="UniProtKB-SubCell"/>
</dbReference>
<dbReference type="UniPathway" id="UPA00219"/>
<feature type="domain" description="Mur ligase N-terminal catalytic" evidence="12">
    <location>
        <begin position="27"/>
        <end position="102"/>
    </location>
</feature>
<keyword evidence="9 10" id="KW-0961">Cell wall biogenesis/degradation</keyword>
<dbReference type="InterPro" id="IPR035911">
    <property type="entry name" value="MurE/MurF_N"/>
</dbReference>
<evidence type="ECO:0000256" key="1">
    <source>
        <dbReference type="ARBA" id="ARBA00022490"/>
    </source>
</evidence>
<dbReference type="Proteomes" id="UP000234335">
    <property type="component" value="Unassembled WGS sequence"/>
</dbReference>
<dbReference type="Pfam" id="PF08245">
    <property type="entry name" value="Mur_ligase_M"/>
    <property type="match status" value="1"/>
</dbReference>
<evidence type="ECO:0000256" key="7">
    <source>
        <dbReference type="ARBA" id="ARBA00022984"/>
    </source>
</evidence>
<keyword evidence="7 10" id="KW-0573">Peptidoglycan synthesis</keyword>
<dbReference type="EMBL" id="UFTA01000002">
    <property type="protein sequence ID" value="SUU91910.1"/>
    <property type="molecule type" value="Genomic_DNA"/>
</dbReference>
<evidence type="ECO:0000259" key="12">
    <source>
        <dbReference type="Pfam" id="PF01225"/>
    </source>
</evidence>
<keyword evidence="5 10" id="KW-0067">ATP-binding</keyword>
<dbReference type="EMBL" id="PKGS01000003">
    <property type="protein sequence ID" value="PKZ16558.1"/>
    <property type="molecule type" value="Genomic_DNA"/>
</dbReference>
<dbReference type="NCBIfam" id="TIGR01143">
    <property type="entry name" value="murF"/>
    <property type="match status" value="1"/>
</dbReference>
<dbReference type="Pfam" id="PF02875">
    <property type="entry name" value="Mur_ligase_C"/>
    <property type="match status" value="1"/>
</dbReference>
<reference evidence="16 18" key="2">
    <citation type="submission" date="2018-06" db="EMBL/GenBank/DDBJ databases">
        <authorList>
            <consortium name="Pathogen Informatics"/>
            <person name="Doyle S."/>
        </authorList>
    </citation>
    <scope>NUCLEOTIDE SEQUENCE [LARGE SCALE GENOMIC DNA]</scope>
    <source>
        <strain evidence="16 18">NCTC9810</strain>
    </source>
</reference>
<comment type="function">
    <text evidence="10 11">Involved in cell wall formation. Catalyzes the final step in the synthesis of UDP-N-acetylmuramoyl-pentapeptide, the precursor of murein.</text>
</comment>
<protein>
    <recommendedName>
        <fullName evidence="10 11">UDP-N-acetylmuramoyl-tripeptide--D-alanyl-D-alanine ligase</fullName>
        <ecNumber evidence="10 11">6.3.2.10</ecNumber>
    </recommendedName>
    <alternativeName>
        <fullName evidence="10">D-alanyl-D-alanine-adding enzyme</fullName>
    </alternativeName>
</protein>
<feature type="binding site" evidence="10">
    <location>
        <begin position="114"/>
        <end position="120"/>
    </location>
    <ligand>
        <name>ATP</name>
        <dbReference type="ChEBI" id="CHEBI:30616"/>
    </ligand>
</feature>
<name>A0A2I1M8W9_9FIRM</name>
<evidence type="ECO:0000259" key="13">
    <source>
        <dbReference type="Pfam" id="PF02875"/>
    </source>
</evidence>
<dbReference type="InterPro" id="IPR005863">
    <property type="entry name" value="UDP-N-AcMur_synth"/>
</dbReference>
<evidence type="ECO:0000256" key="3">
    <source>
        <dbReference type="ARBA" id="ARBA00022618"/>
    </source>
</evidence>
<evidence type="ECO:0000256" key="2">
    <source>
        <dbReference type="ARBA" id="ARBA00022598"/>
    </source>
</evidence>
<evidence type="ECO:0000256" key="10">
    <source>
        <dbReference type="HAMAP-Rule" id="MF_02019"/>
    </source>
</evidence>
<evidence type="ECO:0000256" key="9">
    <source>
        <dbReference type="ARBA" id="ARBA00023316"/>
    </source>
</evidence>
<dbReference type="PANTHER" id="PTHR43024:SF1">
    <property type="entry name" value="UDP-N-ACETYLMURAMOYL-TRIPEPTIDE--D-ALANYL-D-ALANINE LIGASE"/>
    <property type="match status" value="1"/>
</dbReference>
<dbReference type="InterPro" id="IPR004101">
    <property type="entry name" value="Mur_ligase_C"/>
</dbReference>
<gene>
    <name evidence="10 16" type="primary">murF</name>
    <name evidence="15" type="ORF">CYJ34_04995</name>
    <name evidence="16" type="ORF">NCTC9810_00208</name>
</gene>
<dbReference type="GO" id="GO:0008360">
    <property type="term" value="P:regulation of cell shape"/>
    <property type="evidence" value="ECO:0007669"/>
    <property type="project" value="UniProtKB-KW"/>
</dbReference>
<dbReference type="Gene3D" id="3.90.190.20">
    <property type="entry name" value="Mur ligase, C-terminal domain"/>
    <property type="match status" value="1"/>
</dbReference>
<dbReference type="GO" id="GO:0047480">
    <property type="term" value="F:UDP-N-acetylmuramoyl-tripeptide-D-alanyl-D-alanine ligase activity"/>
    <property type="evidence" value="ECO:0007669"/>
    <property type="project" value="UniProtKB-UniRule"/>
</dbReference>
<dbReference type="GO" id="GO:0009252">
    <property type="term" value="P:peptidoglycan biosynthetic process"/>
    <property type="evidence" value="ECO:0007669"/>
    <property type="project" value="UniProtKB-UniRule"/>
</dbReference>
<evidence type="ECO:0000313" key="15">
    <source>
        <dbReference type="EMBL" id="PKZ16558.1"/>
    </source>
</evidence>
<dbReference type="GO" id="GO:0005524">
    <property type="term" value="F:ATP binding"/>
    <property type="evidence" value="ECO:0007669"/>
    <property type="project" value="UniProtKB-UniRule"/>
</dbReference>
<reference evidence="15 17" key="1">
    <citation type="submission" date="2017-12" db="EMBL/GenBank/DDBJ databases">
        <title>Phylogenetic diversity of female urinary microbiome.</title>
        <authorList>
            <person name="Thomas-White K."/>
            <person name="Wolfe A.J."/>
        </authorList>
    </citation>
    <scope>NUCLEOTIDE SEQUENCE [LARGE SCALE GENOMIC DNA]</scope>
    <source>
        <strain evidence="15 17">UMB0119</strain>
    </source>
</reference>
<keyword evidence="1 10" id="KW-0963">Cytoplasm</keyword>
<evidence type="ECO:0000256" key="11">
    <source>
        <dbReference type="RuleBase" id="RU004136"/>
    </source>
</evidence>
<evidence type="ECO:0000313" key="18">
    <source>
        <dbReference type="Proteomes" id="UP000255124"/>
    </source>
</evidence>
<dbReference type="RefSeq" id="WP_101540219.1">
    <property type="nucleotide sequence ID" value="NZ_JBHWQV010000057.1"/>
</dbReference>
<dbReference type="EC" id="6.3.2.10" evidence="10 11"/>
<accession>A0A2I1M8W9</accession>
<dbReference type="AlphaFoldDB" id="A0A2I1M8W9"/>
<dbReference type="Gene3D" id="3.40.1390.10">
    <property type="entry name" value="MurE/MurF, N-terminal domain"/>
    <property type="match status" value="1"/>
</dbReference>
<dbReference type="SUPFAM" id="SSF53623">
    <property type="entry name" value="MurD-like peptide ligases, catalytic domain"/>
    <property type="match status" value="1"/>
</dbReference>
<evidence type="ECO:0000256" key="5">
    <source>
        <dbReference type="ARBA" id="ARBA00022840"/>
    </source>
</evidence>
<evidence type="ECO:0000313" key="17">
    <source>
        <dbReference type="Proteomes" id="UP000234335"/>
    </source>
</evidence>
<keyword evidence="3 10" id="KW-0132">Cell division</keyword>
<comment type="catalytic activity">
    <reaction evidence="10 11">
        <text>D-alanyl-D-alanine + UDP-N-acetyl-alpha-D-muramoyl-L-alanyl-gamma-D-glutamyl-meso-2,6-diaminopimelate + ATP = UDP-N-acetyl-alpha-D-muramoyl-L-alanyl-gamma-D-glutamyl-meso-2,6-diaminopimeloyl-D-alanyl-D-alanine + ADP + phosphate + H(+)</text>
        <dbReference type="Rhea" id="RHEA:28374"/>
        <dbReference type="ChEBI" id="CHEBI:15378"/>
        <dbReference type="ChEBI" id="CHEBI:30616"/>
        <dbReference type="ChEBI" id="CHEBI:43474"/>
        <dbReference type="ChEBI" id="CHEBI:57822"/>
        <dbReference type="ChEBI" id="CHEBI:61386"/>
        <dbReference type="ChEBI" id="CHEBI:83905"/>
        <dbReference type="ChEBI" id="CHEBI:456216"/>
        <dbReference type="EC" id="6.3.2.10"/>
    </reaction>
</comment>
<dbReference type="HAMAP" id="MF_02019">
    <property type="entry name" value="MurF"/>
    <property type="match status" value="1"/>
</dbReference>